<feature type="transmembrane region" description="Helical" evidence="5">
    <location>
        <begin position="280"/>
        <end position="298"/>
    </location>
</feature>
<keyword evidence="4 5" id="KW-0472">Membrane</keyword>
<keyword evidence="3 5" id="KW-1133">Transmembrane helix</keyword>
<comment type="caution">
    <text evidence="7">The sequence shown here is derived from an EMBL/GenBank/DDBJ whole genome shotgun (WGS) entry which is preliminary data.</text>
</comment>
<name>A0A3P2RHC7_WEIVI</name>
<feature type="transmembrane region" description="Helical" evidence="5">
    <location>
        <begin position="305"/>
        <end position="324"/>
    </location>
</feature>
<evidence type="ECO:0000256" key="4">
    <source>
        <dbReference type="ARBA" id="ARBA00023136"/>
    </source>
</evidence>
<dbReference type="InterPro" id="IPR013525">
    <property type="entry name" value="ABC2_TM"/>
</dbReference>
<dbReference type="Gene3D" id="3.40.1710.10">
    <property type="entry name" value="abc type-2 transporter like domain"/>
    <property type="match status" value="1"/>
</dbReference>
<evidence type="ECO:0000313" key="7">
    <source>
        <dbReference type="EMBL" id="RRG18811.1"/>
    </source>
</evidence>
<dbReference type="PANTHER" id="PTHR43077:SF5">
    <property type="entry name" value="PHAGE INFECTION PROTEIN"/>
    <property type="match status" value="1"/>
</dbReference>
<evidence type="ECO:0000259" key="6">
    <source>
        <dbReference type="Pfam" id="PF12698"/>
    </source>
</evidence>
<evidence type="ECO:0000256" key="5">
    <source>
        <dbReference type="SAM" id="Phobius"/>
    </source>
</evidence>
<dbReference type="GO" id="GO:0140359">
    <property type="term" value="F:ABC-type transporter activity"/>
    <property type="evidence" value="ECO:0007669"/>
    <property type="project" value="InterPro"/>
</dbReference>
<reference evidence="7 8" key="1">
    <citation type="submission" date="2018-10" db="EMBL/GenBank/DDBJ databases">
        <title>Draft genome sequence of Weissella viridescens UCO-SMC3.</title>
        <authorList>
            <person name="Garcia-Cancino A."/>
            <person name="Espinoza-Monje M."/>
            <person name="Albarracin L."/>
            <person name="Garcia-Castillo V."/>
            <person name="Campos-Martin J."/>
            <person name="Nakano Y."/>
            <person name="Guitierrez-Zamorano C."/>
            <person name="Ikeda-Ohtsubo W."/>
            <person name="Morita H."/>
            <person name="Kitazawa H."/>
            <person name="Villena J."/>
        </authorList>
    </citation>
    <scope>NUCLEOTIDE SEQUENCE [LARGE SCALE GENOMIC DNA]</scope>
    <source>
        <strain evidence="7 8">UCO-SMC3</strain>
    </source>
</reference>
<dbReference type="AlphaFoldDB" id="A0A3P2RHC7"/>
<gene>
    <name evidence="7" type="ORF">D3P96_02160</name>
</gene>
<feature type="domain" description="ABC-2 type transporter transmembrane" evidence="6">
    <location>
        <begin position="21"/>
        <end position="379"/>
    </location>
</feature>
<accession>A0A3P2RHC7</accession>
<dbReference type="GO" id="GO:0016020">
    <property type="term" value="C:membrane"/>
    <property type="evidence" value="ECO:0007669"/>
    <property type="project" value="UniProtKB-SubCell"/>
</dbReference>
<feature type="transmembrane region" description="Helical" evidence="5">
    <location>
        <begin position="364"/>
        <end position="382"/>
    </location>
</feature>
<organism evidence="7 8">
    <name type="scientific">Weissella viridescens</name>
    <name type="common">Lactobacillus viridescens</name>
    <dbReference type="NCBI Taxonomy" id="1629"/>
    <lineage>
        <taxon>Bacteria</taxon>
        <taxon>Bacillati</taxon>
        <taxon>Bacillota</taxon>
        <taxon>Bacilli</taxon>
        <taxon>Lactobacillales</taxon>
        <taxon>Lactobacillaceae</taxon>
        <taxon>Weissella</taxon>
    </lineage>
</organism>
<evidence type="ECO:0000256" key="1">
    <source>
        <dbReference type="ARBA" id="ARBA00004141"/>
    </source>
</evidence>
<evidence type="ECO:0000256" key="3">
    <source>
        <dbReference type="ARBA" id="ARBA00022989"/>
    </source>
</evidence>
<evidence type="ECO:0000313" key="8">
    <source>
        <dbReference type="Proteomes" id="UP000275836"/>
    </source>
</evidence>
<protein>
    <submittedName>
        <fullName evidence="7">ABC transporter permease</fullName>
    </submittedName>
</protein>
<evidence type="ECO:0000256" key="2">
    <source>
        <dbReference type="ARBA" id="ARBA00022692"/>
    </source>
</evidence>
<proteinExistence type="predicted"/>
<feature type="transmembrane region" description="Helical" evidence="5">
    <location>
        <begin position="250"/>
        <end position="274"/>
    </location>
</feature>
<dbReference type="Pfam" id="PF12698">
    <property type="entry name" value="ABC2_membrane_3"/>
    <property type="match status" value="1"/>
</dbReference>
<dbReference type="EMBL" id="RHGY01000001">
    <property type="protein sequence ID" value="RRG18811.1"/>
    <property type="molecule type" value="Genomic_DNA"/>
</dbReference>
<comment type="subcellular location">
    <subcellularLocation>
        <location evidence="1">Membrane</location>
        <topology evidence="1">Multi-pass membrane protein</topology>
    </subcellularLocation>
</comment>
<feature type="transmembrane region" description="Helical" evidence="5">
    <location>
        <begin position="210"/>
        <end position="229"/>
    </location>
</feature>
<feature type="transmembrane region" description="Helical" evidence="5">
    <location>
        <begin position="21"/>
        <end position="41"/>
    </location>
</feature>
<dbReference type="Proteomes" id="UP000275836">
    <property type="component" value="Unassembled WGS sequence"/>
</dbReference>
<dbReference type="OrthoDB" id="9811483at2"/>
<dbReference type="PANTHER" id="PTHR43077">
    <property type="entry name" value="TRANSPORT PERMEASE YVFS-RELATED"/>
    <property type="match status" value="1"/>
</dbReference>
<dbReference type="InterPro" id="IPR051328">
    <property type="entry name" value="T7SS_ABC-Transporter"/>
</dbReference>
<sequence length="395" mass="43924">MRLIKRQSVEKRSGRMFKNKFYIFSLIVGLVLALILVVAQFPTARPVAKNIPIVMVNEDQGPMGQKVADKLTDITKIGTGSQATTLKWTHKPTEKAVKQAMNQEKYYGAIVIPKDFTQKMRGVSKTGEPVQVEVLINQAKNATLANNVQVMLTGMVTKMSAGMGLTMLQQLQQNQVPLQMVNTEALTNPIVPKVSVQHSVKEKNSASSAYFQPLWMASLFATFLVFTAGKAVKIKQQRQLWQLRLGQIGFLTVTAAIVGVATTGLVTHILNYTYDDFGKIAIFSMIAAGAFMFIMFGLEMWLGFAALPIIALLMLFSAPLMQLAPEMIPAVYHDWLLPWLPIRFLLDGAKSIVYYQANLFNTNTFKLVVVGAVGLGLIFLSISKDWWLTKRRSTK</sequence>
<keyword evidence="2 5" id="KW-0812">Transmembrane</keyword>